<sequence>MEDQLFSKKSTRRDILRHTGAIVSLMAMGAILLKNSRGLTSKNIEDVQEEFSMLTDIKFRRKKLGDAPLIIENADFKNTVENLECENTRFIGCYFYPGVFIRVKSLKDVLFEKCQFMNANIGQGIWDNVTFRKTDGRGKFVILGGEGSKKTFFDECDFMGLPPNKNIIHENYFGAAGSAGDTVFNNCNLKYMRLYGEAGLSITNSKLQKISAPVQDGGGILLVEKVKCKEYLNFKNSRFSSIRIDDSEIDDLQMINVEGDDFVMSRSSARLLGHGLVLRDAKISDCMFHDNGDPSSVGEREFSGFSTLYGKIDNLEINNVGFQGSNGSLFAGGAVNVYYDPRKLKKSQPIDYATYGRIFIKKTSLKGASFAYVHAKEVTISDCDIVDANFDHSTFDVLTLRQVTLAGKIDFTDTIVKQLKQDGVRRRGDLTLIKTGATVDI</sequence>
<dbReference type="SUPFAM" id="SSF141571">
    <property type="entry name" value="Pentapeptide repeat-like"/>
    <property type="match status" value="1"/>
</dbReference>
<reference evidence="1 2" key="1">
    <citation type="journal article" date="2015" name="Genome Announc.">
        <title>Genome Sequence of Mushroom Soft-Rot Pathogen Janthinobacterium agaricidamnosum.</title>
        <authorList>
            <person name="Graupner K."/>
            <person name="Lackner G."/>
            <person name="Hertweck C."/>
        </authorList>
    </citation>
    <scope>NUCLEOTIDE SEQUENCE [LARGE SCALE GENOMIC DNA]</scope>
    <source>
        <strain evidence="2">NBRC 102515 / DSM 9628</strain>
    </source>
</reference>
<dbReference type="Gene3D" id="2.160.20.80">
    <property type="entry name" value="E3 ubiquitin-protein ligase SopA"/>
    <property type="match status" value="2"/>
</dbReference>
<gene>
    <name evidence="1" type="ORF">GJA_3736</name>
</gene>
<dbReference type="Proteomes" id="UP000027604">
    <property type="component" value="Chromosome I"/>
</dbReference>
<organism evidence="1 2">
    <name type="scientific">Janthinobacterium agaricidamnosum NBRC 102515 = DSM 9628</name>
    <dbReference type="NCBI Taxonomy" id="1349767"/>
    <lineage>
        <taxon>Bacteria</taxon>
        <taxon>Pseudomonadati</taxon>
        <taxon>Pseudomonadota</taxon>
        <taxon>Betaproteobacteria</taxon>
        <taxon>Burkholderiales</taxon>
        <taxon>Oxalobacteraceae</taxon>
        <taxon>Janthinobacterium</taxon>
    </lineage>
</organism>
<accession>W0V8Z7</accession>
<dbReference type="KEGG" id="jag:GJA_3736"/>
<dbReference type="EMBL" id="HG322949">
    <property type="protein sequence ID" value="CDG84351.1"/>
    <property type="molecule type" value="Genomic_DNA"/>
</dbReference>
<dbReference type="HOGENOM" id="CLU_620781_0_0_4"/>
<dbReference type="RefSeq" id="WP_144241580.1">
    <property type="nucleotide sequence ID" value="NZ_BCTH01000098.1"/>
</dbReference>
<dbReference type="eggNOG" id="ENOG5031679">
    <property type="taxonomic scope" value="Bacteria"/>
</dbReference>
<keyword evidence="2" id="KW-1185">Reference proteome</keyword>
<protein>
    <submittedName>
        <fullName evidence="1">Tat (Twin-arginine translocation) pathway signal sequence domain protein</fullName>
    </submittedName>
</protein>
<dbReference type="InterPro" id="IPR011050">
    <property type="entry name" value="Pectin_lyase_fold/virulence"/>
</dbReference>
<dbReference type="AlphaFoldDB" id="W0V8Z7"/>
<dbReference type="OrthoDB" id="8780059at2"/>
<dbReference type="STRING" id="1349767.GJA_3736"/>
<proteinExistence type="predicted"/>
<name>W0V8Z7_9BURK</name>
<evidence type="ECO:0000313" key="1">
    <source>
        <dbReference type="EMBL" id="CDG84351.1"/>
    </source>
</evidence>
<dbReference type="SUPFAM" id="SSF51126">
    <property type="entry name" value="Pectin lyase-like"/>
    <property type="match status" value="1"/>
</dbReference>
<dbReference type="PATRIC" id="fig|1349767.4.peg.324"/>
<evidence type="ECO:0000313" key="2">
    <source>
        <dbReference type="Proteomes" id="UP000027604"/>
    </source>
</evidence>